<dbReference type="Proteomes" id="UP001589609">
    <property type="component" value="Unassembled WGS sequence"/>
</dbReference>
<comment type="caution">
    <text evidence="3">The sequence shown here is derived from an EMBL/GenBank/DDBJ whole genome shotgun (WGS) entry which is preliminary data.</text>
</comment>
<proteinExistence type="predicted"/>
<evidence type="ECO:0000313" key="4">
    <source>
        <dbReference type="Proteomes" id="UP001589609"/>
    </source>
</evidence>
<feature type="domain" description="Elongation factor G-binding protein C-terminal treble-clef zinc-finger" evidence="2">
    <location>
        <begin position="100"/>
        <end position="200"/>
    </location>
</feature>
<feature type="domain" description="Elongation factor G-binding protein N-terminal" evidence="1">
    <location>
        <begin position="4"/>
        <end position="86"/>
    </location>
</feature>
<sequence>MKPFIRSDQYHFIKAQTQILINGHASANDIGVLNALKSLAKEKVLHLFVDVSEEQAQLLQPIVNIKNKEDAEVFLSQIKPYVIPFQEITEQTIKKLFPKVKKLKVPSLEHIDEREISYLGWNDQGSNKKYLVAPYHNRLIGLQGTFNIINQKGICALCNRHGEVGMFMSKTKGSGIDTFTTRGNYICQDSYTCNHNLTTLDKLHDFIERLQ</sequence>
<evidence type="ECO:0000259" key="1">
    <source>
        <dbReference type="Pfam" id="PF07299"/>
    </source>
</evidence>
<organism evidence="3 4">
    <name type="scientific">Ectobacillus funiculus</name>
    <dbReference type="NCBI Taxonomy" id="137993"/>
    <lineage>
        <taxon>Bacteria</taxon>
        <taxon>Bacillati</taxon>
        <taxon>Bacillota</taxon>
        <taxon>Bacilli</taxon>
        <taxon>Bacillales</taxon>
        <taxon>Bacillaceae</taxon>
        <taxon>Ectobacillus</taxon>
    </lineage>
</organism>
<dbReference type="EMBL" id="JBHMAF010000189">
    <property type="protein sequence ID" value="MFB9761261.1"/>
    <property type="molecule type" value="Genomic_DNA"/>
</dbReference>
<dbReference type="InterPro" id="IPR032330">
    <property type="entry name" value="EF-G-binding_C"/>
</dbReference>
<dbReference type="InterPro" id="IPR010841">
    <property type="entry name" value="EF-G-binding_N"/>
</dbReference>
<evidence type="ECO:0000259" key="2">
    <source>
        <dbReference type="Pfam" id="PF16571"/>
    </source>
</evidence>
<accession>A0ABV5WLS5</accession>
<gene>
    <name evidence="3" type="ORF">ACFFMS_23720</name>
</gene>
<dbReference type="Pfam" id="PF07299">
    <property type="entry name" value="EF-G-binding_N"/>
    <property type="match status" value="1"/>
</dbReference>
<dbReference type="InterPro" id="IPR038344">
    <property type="entry name" value="EF-G_N_sf"/>
</dbReference>
<name>A0ABV5WLS5_9BACI</name>
<reference evidence="3 4" key="1">
    <citation type="submission" date="2024-09" db="EMBL/GenBank/DDBJ databases">
        <authorList>
            <person name="Sun Q."/>
            <person name="Mori K."/>
        </authorList>
    </citation>
    <scope>NUCLEOTIDE SEQUENCE [LARGE SCALE GENOMIC DNA]</scope>
    <source>
        <strain evidence="3 4">JCM 11201</strain>
    </source>
</reference>
<dbReference type="CDD" id="cd16342">
    <property type="entry name" value="FusC_FusB"/>
    <property type="match status" value="1"/>
</dbReference>
<protein>
    <submittedName>
        <fullName evidence="3">FusB/FusC family EF-G-binding protein</fullName>
    </submittedName>
</protein>
<dbReference type="Gene3D" id="1.20.1280.250">
    <property type="match status" value="1"/>
</dbReference>
<dbReference type="Pfam" id="PF16571">
    <property type="entry name" value="FBP_C"/>
    <property type="match status" value="1"/>
</dbReference>
<evidence type="ECO:0000313" key="3">
    <source>
        <dbReference type="EMBL" id="MFB9761261.1"/>
    </source>
</evidence>
<keyword evidence="4" id="KW-1185">Reference proteome</keyword>
<dbReference type="RefSeq" id="WP_379951456.1">
    <property type="nucleotide sequence ID" value="NZ_JBHMAF010000189.1"/>
</dbReference>